<protein>
    <submittedName>
        <fullName evidence="1">Carboxymuconolactone decarboxylase family protein</fullName>
    </submittedName>
</protein>
<sequence length="196" mass="20848">MFLDEPPHDDQVKALYDDDRDSDGYVNNLTRLWAWRPDITAAVTAARAAAVTDSALTDEDRAALVVATAAARGDSYCALAWGRRLATLTDADTAANLLRGEVGGVEPRLAALATWATQVVRDPNATTPEDVACLREVGLGDREIFEATIFVSLRLAFSTVNDALGAEPDRQLVETVPAEVAAAVTFGRTASGVFSP</sequence>
<comment type="caution">
    <text evidence="1">The sequence shown here is derived from an EMBL/GenBank/DDBJ whole genome shotgun (WGS) entry which is preliminary data.</text>
</comment>
<dbReference type="PANTHER" id="PTHR35446">
    <property type="entry name" value="SI:CH211-175M2.5"/>
    <property type="match status" value="1"/>
</dbReference>
<evidence type="ECO:0000313" key="1">
    <source>
        <dbReference type="EMBL" id="MFC6151614.1"/>
    </source>
</evidence>
<name>A0ABW1QST9_9ACTN</name>
<gene>
    <name evidence="1" type="ORF">ACFPYK_19570</name>
</gene>
<dbReference type="Proteomes" id="UP001596097">
    <property type="component" value="Unassembled WGS sequence"/>
</dbReference>
<dbReference type="InterPro" id="IPR029032">
    <property type="entry name" value="AhpD-like"/>
</dbReference>
<dbReference type="EMBL" id="JBHSQL010000021">
    <property type="protein sequence ID" value="MFC6151614.1"/>
    <property type="molecule type" value="Genomic_DNA"/>
</dbReference>
<proteinExistence type="predicted"/>
<accession>A0ABW1QST9</accession>
<dbReference type="Gene3D" id="1.20.1290.10">
    <property type="entry name" value="AhpD-like"/>
    <property type="match status" value="1"/>
</dbReference>
<dbReference type="SUPFAM" id="SSF69118">
    <property type="entry name" value="AhpD-like"/>
    <property type="match status" value="1"/>
</dbReference>
<dbReference type="PANTHER" id="PTHR35446:SF2">
    <property type="entry name" value="CARBOXYMUCONOLACTONE DECARBOXYLASE-LIKE DOMAIN-CONTAINING PROTEIN"/>
    <property type="match status" value="1"/>
</dbReference>
<dbReference type="RefSeq" id="WP_205602750.1">
    <property type="nucleotide sequence ID" value="NZ_JBHSQL010000021.1"/>
</dbReference>
<organism evidence="1 2">
    <name type="scientific">Mumia xiangluensis</name>
    <dbReference type="NCBI Taxonomy" id="1678900"/>
    <lineage>
        <taxon>Bacteria</taxon>
        <taxon>Bacillati</taxon>
        <taxon>Actinomycetota</taxon>
        <taxon>Actinomycetes</taxon>
        <taxon>Propionibacteriales</taxon>
        <taxon>Nocardioidaceae</taxon>
        <taxon>Mumia</taxon>
    </lineage>
</organism>
<evidence type="ECO:0000313" key="2">
    <source>
        <dbReference type="Proteomes" id="UP001596097"/>
    </source>
</evidence>
<keyword evidence="2" id="KW-1185">Reference proteome</keyword>
<reference evidence="2" key="1">
    <citation type="journal article" date="2019" name="Int. J. Syst. Evol. Microbiol.">
        <title>The Global Catalogue of Microorganisms (GCM) 10K type strain sequencing project: providing services to taxonomists for standard genome sequencing and annotation.</title>
        <authorList>
            <consortium name="The Broad Institute Genomics Platform"/>
            <consortium name="The Broad Institute Genome Sequencing Center for Infectious Disease"/>
            <person name="Wu L."/>
            <person name="Ma J."/>
        </authorList>
    </citation>
    <scope>NUCLEOTIDE SEQUENCE [LARGE SCALE GENOMIC DNA]</scope>
    <source>
        <strain evidence="2">CGMCC 4.7198</strain>
    </source>
</reference>